<reference evidence="1" key="1">
    <citation type="journal article" date="2021" name="Proc. Natl. Acad. Sci. U.S.A.">
        <title>A Catalog of Tens of Thousands of Viruses from Human Metagenomes Reveals Hidden Associations with Chronic Diseases.</title>
        <authorList>
            <person name="Tisza M.J."/>
            <person name="Buck C.B."/>
        </authorList>
    </citation>
    <scope>NUCLEOTIDE SEQUENCE</scope>
    <source>
        <strain evidence="1">CtEBR14</strain>
    </source>
</reference>
<proteinExistence type="predicted"/>
<organism evidence="1">
    <name type="scientific">Myoviridae sp. ctEBR14</name>
    <dbReference type="NCBI Taxonomy" id="2825060"/>
    <lineage>
        <taxon>Viruses</taxon>
        <taxon>Duplodnaviria</taxon>
        <taxon>Heunggongvirae</taxon>
        <taxon>Uroviricota</taxon>
        <taxon>Caudoviricetes</taxon>
    </lineage>
</organism>
<accession>A0A8S5NWY6</accession>
<evidence type="ECO:0000313" key="1">
    <source>
        <dbReference type="EMBL" id="DAD98892.1"/>
    </source>
</evidence>
<name>A0A8S5NWY6_9CAUD</name>
<protein>
    <submittedName>
        <fullName evidence="1">Uncharacterized protein</fullName>
    </submittedName>
</protein>
<dbReference type="EMBL" id="BK015269">
    <property type="protein sequence ID" value="DAD98892.1"/>
    <property type="molecule type" value="Genomic_DNA"/>
</dbReference>
<sequence length="161" mass="19158">MIKYNIEIKYLLNGIEETRNMYYKAIDFLNDEQQEEVVQDFINNLKNFYGIDTILETHIWEHGKDKERINLNKLKNYKALAYANPIAQLGKVKEEYQELLNEVEIKNDDFRYVKNRDNFVAEALDLVTATVNLLLLCKVTDLDFNKHLEKLNAYRNGKYKK</sequence>